<evidence type="ECO:0000256" key="1">
    <source>
        <dbReference type="ARBA" id="ARBA00010641"/>
    </source>
</evidence>
<dbReference type="Gene3D" id="1.10.1740.10">
    <property type="match status" value="1"/>
</dbReference>
<protein>
    <submittedName>
        <fullName evidence="8">RNA polymerase sigma factor</fullName>
    </submittedName>
</protein>
<keyword evidence="2" id="KW-0805">Transcription regulation</keyword>
<evidence type="ECO:0000256" key="2">
    <source>
        <dbReference type="ARBA" id="ARBA00023015"/>
    </source>
</evidence>
<dbReference type="RefSeq" id="WP_212692895.1">
    <property type="nucleotide sequence ID" value="NZ_CP058561.1"/>
</dbReference>
<reference evidence="8 9" key="1">
    <citation type="submission" date="2020-07" db="EMBL/GenBank/DDBJ databases">
        <title>Vallitalea guaymasensis genome.</title>
        <authorList>
            <person name="Postec A."/>
        </authorList>
    </citation>
    <scope>NUCLEOTIDE SEQUENCE [LARGE SCALE GENOMIC DNA]</scope>
    <source>
        <strain evidence="8 9">Ra1766G1</strain>
    </source>
</reference>
<dbReference type="PANTHER" id="PTHR43133:SF52">
    <property type="entry name" value="ECF RNA POLYMERASE SIGMA FACTOR SIGL"/>
    <property type="match status" value="1"/>
</dbReference>
<gene>
    <name evidence="8" type="ORF">HYG85_07050</name>
</gene>
<keyword evidence="5" id="KW-0804">Transcription</keyword>
<dbReference type="SUPFAM" id="SSF88659">
    <property type="entry name" value="Sigma3 and sigma4 domains of RNA polymerase sigma factors"/>
    <property type="match status" value="1"/>
</dbReference>
<dbReference type="InterPro" id="IPR013325">
    <property type="entry name" value="RNA_pol_sigma_r2"/>
</dbReference>
<dbReference type="KEGG" id="vgu:HYG85_07050"/>
<dbReference type="InterPro" id="IPR013324">
    <property type="entry name" value="RNA_pol_sigma_r3/r4-like"/>
</dbReference>
<dbReference type="SUPFAM" id="SSF88946">
    <property type="entry name" value="Sigma2 domain of RNA polymerase sigma factors"/>
    <property type="match status" value="1"/>
</dbReference>
<proteinExistence type="inferred from homology"/>
<dbReference type="InterPro" id="IPR039425">
    <property type="entry name" value="RNA_pol_sigma-70-like"/>
</dbReference>
<accession>A0A8J8M996</accession>
<dbReference type="Pfam" id="PF08281">
    <property type="entry name" value="Sigma70_r4_2"/>
    <property type="match status" value="1"/>
</dbReference>
<dbReference type="NCBIfam" id="TIGR02937">
    <property type="entry name" value="sigma70-ECF"/>
    <property type="match status" value="1"/>
</dbReference>
<dbReference type="GO" id="GO:0006352">
    <property type="term" value="P:DNA-templated transcription initiation"/>
    <property type="evidence" value="ECO:0007669"/>
    <property type="project" value="InterPro"/>
</dbReference>
<dbReference type="InterPro" id="IPR036388">
    <property type="entry name" value="WH-like_DNA-bd_sf"/>
</dbReference>
<dbReference type="GO" id="GO:0003677">
    <property type="term" value="F:DNA binding"/>
    <property type="evidence" value="ECO:0007669"/>
    <property type="project" value="UniProtKB-KW"/>
</dbReference>
<dbReference type="Pfam" id="PF04542">
    <property type="entry name" value="Sigma70_r2"/>
    <property type="match status" value="1"/>
</dbReference>
<organism evidence="8 9">
    <name type="scientific">Vallitalea guaymasensis</name>
    <dbReference type="NCBI Taxonomy" id="1185412"/>
    <lineage>
        <taxon>Bacteria</taxon>
        <taxon>Bacillati</taxon>
        <taxon>Bacillota</taxon>
        <taxon>Clostridia</taxon>
        <taxon>Lachnospirales</taxon>
        <taxon>Vallitaleaceae</taxon>
        <taxon>Vallitalea</taxon>
    </lineage>
</organism>
<dbReference type="AlphaFoldDB" id="A0A8J8M996"/>
<name>A0A8J8M996_9FIRM</name>
<feature type="domain" description="RNA polymerase sigma-70 region 2" evidence="6">
    <location>
        <begin position="21"/>
        <end position="87"/>
    </location>
</feature>
<keyword evidence="4" id="KW-0238">DNA-binding</keyword>
<evidence type="ECO:0000259" key="6">
    <source>
        <dbReference type="Pfam" id="PF04542"/>
    </source>
</evidence>
<dbReference type="GO" id="GO:0016987">
    <property type="term" value="F:sigma factor activity"/>
    <property type="evidence" value="ECO:0007669"/>
    <property type="project" value="UniProtKB-KW"/>
</dbReference>
<sequence length="177" mass="20656">MLQKKLMKLAQEQDANALTQIIEEHYDMIYRYCYKKVGDSFVAQDITQDTFLRFVSNIDTYSNCGKLKAYLYTIARNLCNDWYRQKKPVLLDEKTEILDFSTMNSLNKVIDNISLKQMISKLPSAQQEVIILRYGEDLKLREIADITGTTIFAIQYRLKAALSKLKKLEKEGYSLEK</sequence>
<dbReference type="Proteomes" id="UP000677305">
    <property type="component" value="Chromosome"/>
</dbReference>
<dbReference type="EMBL" id="CP058561">
    <property type="protein sequence ID" value="QUH28683.1"/>
    <property type="molecule type" value="Genomic_DNA"/>
</dbReference>
<dbReference type="InterPro" id="IPR013249">
    <property type="entry name" value="RNA_pol_sigma70_r4_t2"/>
</dbReference>
<evidence type="ECO:0000313" key="9">
    <source>
        <dbReference type="Proteomes" id="UP000677305"/>
    </source>
</evidence>
<evidence type="ECO:0000256" key="4">
    <source>
        <dbReference type="ARBA" id="ARBA00023125"/>
    </source>
</evidence>
<evidence type="ECO:0000313" key="8">
    <source>
        <dbReference type="EMBL" id="QUH28683.1"/>
    </source>
</evidence>
<dbReference type="Gene3D" id="1.10.10.10">
    <property type="entry name" value="Winged helix-like DNA-binding domain superfamily/Winged helix DNA-binding domain"/>
    <property type="match status" value="1"/>
</dbReference>
<feature type="domain" description="RNA polymerase sigma factor 70 region 4 type 2" evidence="7">
    <location>
        <begin position="115"/>
        <end position="165"/>
    </location>
</feature>
<comment type="similarity">
    <text evidence="1">Belongs to the sigma-70 factor family. ECF subfamily.</text>
</comment>
<keyword evidence="3" id="KW-0731">Sigma factor</keyword>
<dbReference type="InterPro" id="IPR007627">
    <property type="entry name" value="RNA_pol_sigma70_r2"/>
</dbReference>
<evidence type="ECO:0000256" key="5">
    <source>
        <dbReference type="ARBA" id="ARBA00023163"/>
    </source>
</evidence>
<evidence type="ECO:0000259" key="7">
    <source>
        <dbReference type="Pfam" id="PF08281"/>
    </source>
</evidence>
<keyword evidence="9" id="KW-1185">Reference proteome</keyword>
<dbReference type="CDD" id="cd06171">
    <property type="entry name" value="Sigma70_r4"/>
    <property type="match status" value="1"/>
</dbReference>
<dbReference type="InterPro" id="IPR014284">
    <property type="entry name" value="RNA_pol_sigma-70_dom"/>
</dbReference>
<dbReference type="PANTHER" id="PTHR43133">
    <property type="entry name" value="RNA POLYMERASE ECF-TYPE SIGMA FACTO"/>
    <property type="match status" value="1"/>
</dbReference>
<evidence type="ECO:0000256" key="3">
    <source>
        <dbReference type="ARBA" id="ARBA00023082"/>
    </source>
</evidence>